<dbReference type="Gene3D" id="3.30.1360.200">
    <property type="match status" value="1"/>
</dbReference>
<dbReference type="AlphaFoldDB" id="A0A191YP14"/>
<keyword evidence="1" id="KW-0732">Signal</keyword>
<keyword evidence="3" id="KW-1185">Reference proteome</keyword>
<reference evidence="2 3" key="1">
    <citation type="journal article" date="2018" name="Syst. Appl. Microbiol.">
        <title>Pseudomonas silesiensis sp. nov. strain A3T isolated from a biological pesticide sewage treatment plant and analysis of the complete genome sequence.</title>
        <authorList>
            <person name="Kaminski M.A."/>
            <person name="Furmanczyk E.M."/>
            <person name="Sobczak A."/>
            <person name="Dziembowski A."/>
            <person name="Lipinski L."/>
        </authorList>
    </citation>
    <scope>NUCLEOTIDE SEQUENCE [LARGE SCALE GENOMIC DNA]</scope>
    <source>
        <strain evidence="2 3">A3</strain>
    </source>
</reference>
<organism evidence="2 3">
    <name type="scientific">Pseudomonas silesiensis</name>
    <dbReference type="NCBI Taxonomy" id="1853130"/>
    <lineage>
        <taxon>Bacteria</taxon>
        <taxon>Pseudomonadati</taxon>
        <taxon>Pseudomonadota</taxon>
        <taxon>Gammaproteobacteria</taxon>
        <taxon>Pseudomonadales</taxon>
        <taxon>Pseudomonadaceae</taxon>
        <taxon>Pseudomonas</taxon>
    </lineage>
</organism>
<evidence type="ECO:0000256" key="1">
    <source>
        <dbReference type="SAM" id="SignalP"/>
    </source>
</evidence>
<name>A0A191YP14_9PSED</name>
<dbReference type="OrthoDB" id="6638504at2"/>
<dbReference type="Proteomes" id="UP000078354">
    <property type="component" value="Chromosome"/>
</dbReference>
<feature type="chain" id="PRO_5008249797" description="Preprotein translocase subunit SecD" evidence="1">
    <location>
        <begin position="23"/>
        <end position="122"/>
    </location>
</feature>
<accession>A0A191YP14</accession>
<dbReference type="KEGG" id="psil:PMA3_05290"/>
<gene>
    <name evidence="2" type="ORF">PMA3_05290</name>
</gene>
<evidence type="ECO:0000313" key="3">
    <source>
        <dbReference type="Proteomes" id="UP000078354"/>
    </source>
</evidence>
<evidence type="ECO:0000313" key="2">
    <source>
        <dbReference type="EMBL" id="ANJ54612.1"/>
    </source>
</evidence>
<protein>
    <recommendedName>
        <fullName evidence="4">Preprotein translocase subunit SecD</fullName>
    </recommendedName>
</protein>
<sequence length="122" mass="13059">MRGSRRLLLGAFAMTAALPCLAADIAFSSVTDFTQMSLQLRTADNANPQSIGLQVTLAPEARRRLAQVTRQAMHQPLRLVINGVLVSTATIQAVVEGPGLMISVPRDIARDLVPTLLEPSTP</sequence>
<feature type="signal peptide" evidence="1">
    <location>
        <begin position="1"/>
        <end position="22"/>
    </location>
</feature>
<evidence type="ECO:0008006" key="4">
    <source>
        <dbReference type="Google" id="ProtNLM"/>
    </source>
</evidence>
<proteinExistence type="predicted"/>
<dbReference type="EMBL" id="CP014870">
    <property type="protein sequence ID" value="ANJ54612.1"/>
    <property type="molecule type" value="Genomic_DNA"/>
</dbReference>